<evidence type="ECO:0000313" key="2">
    <source>
        <dbReference type="Proteomes" id="UP000730739"/>
    </source>
</evidence>
<proteinExistence type="predicted"/>
<keyword evidence="2" id="KW-1185">Reference proteome</keyword>
<accession>A0ABS4R720</accession>
<dbReference type="Gene3D" id="3.40.50.1820">
    <property type="entry name" value="alpha/beta hydrolase"/>
    <property type="match status" value="1"/>
</dbReference>
<name>A0ABS4R720_9HYPH</name>
<dbReference type="EMBL" id="JAGILA010000009">
    <property type="protein sequence ID" value="MBP2238692.1"/>
    <property type="molecule type" value="Genomic_DNA"/>
</dbReference>
<gene>
    <name evidence="1" type="ORF">J2Z31_005233</name>
</gene>
<protein>
    <submittedName>
        <fullName evidence="1">Alpha-beta hydrolase superfamily lysophospholipase</fullName>
    </submittedName>
</protein>
<dbReference type="SUPFAM" id="SSF53474">
    <property type="entry name" value="alpha/beta-Hydrolases"/>
    <property type="match status" value="1"/>
</dbReference>
<keyword evidence="1" id="KW-0378">Hydrolase</keyword>
<reference evidence="1 2" key="1">
    <citation type="submission" date="2021-03" db="EMBL/GenBank/DDBJ databases">
        <title>Genomic Encyclopedia of Type Strains, Phase IV (KMG-IV): sequencing the most valuable type-strain genomes for metagenomic binning, comparative biology and taxonomic classification.</title>
        <authorList>
            <person name="Goeker M."/>
        </authorList>
    </citation>
    <scope>NUCLEOTIDE SEQUENCE [LARGE SCALE GENOMIC DNA]</scope>
    <source>
        <strain evidence="1 2">DSM 13372</strain>
    </source>
</reference>
<comment type="caution">
    <text evidence="1">The sequence shown here is derived from an EMBL/GenBank/DDBJ whole genome shotgun (WGS) entry which is preliminary data.</text>
</comment>
<evidence type="ECO:0000313" key="1">
    <source>
        <dbReference type="EMBL" id="MBP2238692.1"/>
    </source>
</evidence>
<sequence length="264" mass="28303">MSHSVAIALPWGQESVGYFAKQPARRLLVFVHGFGGNALKTWAGTEAALAADSRAGTCDLAYFGYPSFSAQPEMSAGTLRHFLDEAAGASAEWNALASRALGGAVLREYDEVTVIAHSLGAPVSRRALLDAIRNQASWAGKTRLQLFAPAHMGAYLNKVRKELGIASRLIASLTALTKFGVLSLDGLEPGSPFLTQLMEDSSKELANGWDAQVKARQVIFGDRENVVMVQRFLEDPPHTVWPGHGHCSVCRCDKTAPAIASQLA</sequence>
<dbReference type="GO" id="GO:0016787">
    <property type="term" value="F:hydrolase activity"/>
    <property type="evidence" value="ECO:0007669"/>
    <property type="project" value="UniProtKB-KW"/>
</dbReference>
<dbReference type="Proteomes" id="UP000730739">
    <property type="component" value="Unassembled WGS sequence"/>
</dbReference>
<dbReference type="InterPro" id="IPR029058">
    <property type="entry name" value="AB_hydrolase_fold"/>
</dbReference>
<dbReference type="RefSeq" id="WP_234939655.1">
    <property type="nucleotide sequence ID" value="NZ_JAGILA010000009.1"/>
</dbReference>
<organism evidence="1 2">
    <name type="scientific">Sinorhizobium kostiense</name>
    <dbReference type="NCBI Taxonomy" id="76747"/>
    <lineage>
        <taxon>Bacteria</taxon>
        <taxon>Pseudomonadati</taxon>
        <taxon>Pseudomonadota</taxon>
        <taxon>Alphaproteobacteria</taxon>
        <taxon>Hyphomicrobiales</taxon>
        <taxon>Rhizobiaceae</taxon>
        <taxon>Sinorhizobium/Ensifer group</taxon>
        <taxon>Sinorhizobium</taxon>
    </lineage>
</organism>